<organism evidence="3 4">
    <name type="scientific">Falsiroseomonas algicola</name>
    <dbReference type="NCBI Taxonomy" id="2716930"/>
    <lineage>
        <taxon>Bacteria</taxon>
        <taxon>Pseudomonadati</taxon>
        <taxon>Pseudomonadota</taxon>
        <taxon>Alphaproteobacteria</taxon>
        <taxon>Acetobacterales</taxon>
        <taxon>Roseomonadaceae</taxon>
        <taxon>Falsiroseomonas</taxon>
    </lineage>
</organism>
<proteinExistence type="predicted"/>
<dbReference type="InterPro" id="IPR041657">
    <property type="entry name" value="HTH_17"/>
</dbReference>
<reference evidence="3 4" key="2">
    <citation type="submission" date="2020-03" db="EMBL/GenBank/DDBJ databases">
        <title>Roseomonas stagni sp. nov., isolated from pond water in Japan.</title>
        <authorList>
            <person name="Furuhata K."/>
            <person name="Miyamoto H."/>
            <person name="Goto K."/>
        </authorList>
    </citation>
    <scope>NUCLEOTIDE SEQUENCE [LARGE SCALE GENOMIC DNA]</scope>
    <source>
        <strain evidence="3 4">PeD5</strain>
    </source>
</reference>
<evidence type="ECO:0000313" key="4">
    <source>
        <dbReference type="Proteomes" id="UP000475385"/>
    </source>
</evidence>
<reference evidence="3 4" key="1">
    <citation type="submission" date="2020-02" db="EMBL/GenBank/DDBJ databases">
        <authorList>
            <person name="Kim H.M."/>
            <person name="Jeon C.O."/>
        </authorList>
    </citation>
    <scope>NUCLEOTIDE SEQUENCE [LARGE SCALE GENOMIC DNA]</scope>
    <source>
        <strain evidence="3 4">PeD5</strain>
    </source>
</reference>
<dbReference type="EMBL" id="JAAIKB010000022">
    <property type="protein sequence ID" value="NGM23973.1"/>
    <property type="molecule type" value="Genomic_DNA"/>
</dbReference>
<evidence type="ECO:0000256" key="1">
    <source>
        <dbReference type="SAM" id="MobiDB-lite"/>
    </source>
</evidence>
<gene>
    <name evidence="3" type="ORF">G3576_28460</name>
</gene>
<evidence type="ECO:0000259" key="2">
    <source>
        <dbReference type="Pfam" id="PF12728"/>
    </source>
</evidence>
<comment type="caution">
    <text evidence="3">The sequence shown here is derived from an EMBL/GenBank/DDBJ whole genome shotgun (WGS) entry which is preliminary data.</text>
</comment>
<dbReference type="GO" id="GO:0003677">
    <property type="term" value="F:DNA binding"/>
    <property type="evidence" value="ECO:0007669"/>
    <property type="project" value="InterPro"/>
</dbReference>
<feature type="domain" description="Helix-turn-helix" evidence="2">
    <location>
        <begin position="79"/>
        <end position="126"/>
    </location>
</feature>
<sequence>MGSFPASAPRTRSACAEEAVAALRQAGAGQPSRTVRVITDLVDASPVTLPRAAVTALMTALGHLSRGDDVAVLPLRQDLSSQEAAAFLMVSRPFLVRLLDEGRIPHRKVGRKRRVLLEDLRAYQRQTQVGLRAAAPSGSRGHRRRAAAGA</sequence>
<name>A0A6M1LVD9_9PROT</name>
<protein>
    <submittedName>
        <fullName evidence="3">Helix-turn-helix domain-containing protein</fullName>
    </submittedName>
</protein>
<dbReference type="AlphaFoldDB" id="A0A6M1LVD9"/>
<feature type="region of interest" description="Disordered" evidence="1">
    <location>
        <begin position="131"/>
        <end position="150"/>
    </location>
</feature>
<feature type="compositionally biased region" description="Basic residues" evidence="1">
    <location>
        <begin position="140"/>
        <end position="150"/>
    </location>
</feature>
<dbReference type="Pfam" id="PF12728">
    <property type="entry name" value="HTH_17"/>
    <property type="match status" value="1"/>
</dbReference>
<accession>A0A6M1LVD9</accession>
<evidence type="ECO:0000313" key="3">
    <source>
        <dbReference type="EMBL" id="NGM23973.1"/>
    </source>
</evidence>
<dbReference type="InterPro" id="IPR010093">
    <property type="entry name" value="SinI_DNA-bd"/>
</dbReference>
<keyword evidence="4" id="KW-1185">Reference proteome</keyword>
<dbReference type="Proteomes" id="UP000475385">
    <property type="component" value="Unassembled WGS sequence"/>
</dbReference>
<dbReference type="NCBIfam" id="TIGR01764">
    <property type="entry name" value="excise"/>
    <property type="match status" value="1"/>
</dbReference>